<gene>
    <name evidence="8" type="ORF">DL238_05665</name>
</gene>
<dbReference type="EMBL" id="QRBB01000001">
    <property type="protein sequence ID" value="RDS77150.1"/>
    <property type="molecule type" value="Genomic_DNA"/>
</dbReference>
<dbReference type="RefSeq" id="WP_115491371.1">
    <property type="nucleotide sequence ID" value="NZ_JACHWW010000001.1"/>
</dbReference>
<feature type="domain" description="Phage shock protein PspC N-terminal" evidence="7">
    <location>
        <begin position="18"/>
        <end position="70"/>
    </location>
</feature>
<evidence type="ECO:0000313" key="9">
    <source>
        <dbReference type="Proteomes" id="UP000254101"/>
    </source>
</evidence>
<dbReference type="PANTHER" id="PTHR33885">
    <property type="entry name" value="PHAGE SHOCK PROTEIN C"/>
    <property type="match status" value="1"/>
</dbReference>
<evidence type="ECO:0000256" key="6">
    <source>
        <dbReference type="SAM" id="Phobius"/>
    </source>
</evidence>
<name>A0A395LR62_9SPHN</name>
<keyword evidence="4 6" id="KW-1133">Transmembrane helix</keyword>
<dbReference type="Proteomes" id="UP000254101">
    <property type="component" value="Unassembled WGS sequence"/>
</dbReference>
<keyword evidence="2" id="KW-1003">Cell membrane</keyword>
<dbReference type="GO" id="GO:0005886">
    <property type="term" value="C:plasma membrane"/>
    <property type="evidence" value="ECO:0007669"/>
    <property type="project" value="UniProtKB-SubCell"/>
</dbReference>
<evidence type="ECO:0000256" key="2">
    <source>
        <dbReference type="ARBA" id="ARBA00022475"/>
    </source>
</evidence>
<dbReference type="Pfam" id="PF04024">
    <property type="entry name" value="PspC"/>
    <property type="match status" value="1"/>
</dbReference>
<dbReference type="PANTHER" id="PTHR33885:SF3">
    <property type="entry name" value="PHAGE SHOCK PROTEIN C"/>
    <property type="match status" value="1"/>
</dbReference>
<comment type="caution">
    <text evidence="8">The sequence shown here is derived from an EMBL/GenBank/DDBJ whole genome shotgun (WGS) entry which is preliminary data.</text>
</comment>
<evidence type="ECO:0000256" key="5">
    <source>
        <dbReference type="ARBA" id="ARBA00023136"/>
    </source>
</evidence>
<evidence type="ECO:0000256" key="1">
    <source>
        <dbReference type="ARBA" id="ARBA00004162"/>
    </source>
</evidence>
<keyword evidence="9" id="KW-1185">Reference proteome</keyword>
<accession>A0A395LR62</accession>
<evidence type="ECO:0000256" key="3">
    <source>
        <dbReference type="ARBA" id="ARBA00022692"/>
    </source>
</evidence>
<dbReference type="OrthoDB" id="7359894at2"/>
<organism evidence="8 9">
    <name type="scientific">Alteriqipengyuania lutimaris</name>
    <dbReference type="NCBI Taxonomy" id="1538146"/>
    <lineage>
        <taxon>Bacteria</taxon>
        <taxon>Pseudomonadati</taxon>
        <taxon>Pseudomonadota</taxon>
        <taxon>Alphaproteobacteria</taxon>
        <taxon>Sphingomonadales</taxon>
        <taxon>Erythrobacteraceae</taxon>
        <taxon>Alteriqipengyuania</taxon>
    </lineage>
</organism>
<feature type="transmembrane region" description="Helical" evidence="6">
    <location>
        <begin position="46"/>
        <end position="70"/>
    </location>
</feature>
<dbReference type="InterPro" id="IPR007168">
    <property type="entry name" value="Phageshock_PspC_N"/>
</dbReference>
<proteinExistence type="predicted"/>
<comment type="subcellular location">
    <subcellularLocation>
        <location evidence="1">Cell membrane</location>
        <topology evidence="1">Single-pass membrane protein</topology>
    </subcellularLocation>
</comment>
<protein>
    <submittedName>
        <fullName evidence="8">PspC domain-containing protein</fullName>
    </submittedName>
</protein>
<keyword evidence="5 6" id="KW-0472">Membrane</keyword>
<evidence type="ECO:0000313" key="8">
    <source>
        <dbReference type="EMBL" id="RDS77150.1"/>
    </source>
</evidence>
<sequence length="71" mass="7743">MSHPDDSRHAGPPARTFHLDKNRAALAGVCSGIANYAGWDVTMVRLAFVLTTIFLTGTPILLYLIMWAIAD</sequence>
<dbReference type="AlphaFoldDB" id="A0A395LR62"/>
<evidence type="ECO:0000259" key="7">
    <source>
        <dbReference type="Pfam" id="PF04024"/>
    </source>
</evidence>
<dbReference type="InterPro" id="IPR052027">
    <property type="entry name" value="PspC"/>
</dbReference>
<reference evidence="8 9" key="1">
    <citation type="submission" date="2018-07" db="EMBL/GenBank/DDBJ databases">
        <title>Erythrobacter nanhaiensis sp. nov., a novel member of the genus Erythrobacter isolated from the South China Sea.</title>
        <authorList>
            <person name="Chen X."/>
            <person name="Liu J."/>
        </authorList>
    </citation>
    <scope>NUCLEOTIDE SEQUENCE [LARGE SCALE GENOMIC DNA]</scope>
    <source>
        <strain evidence="8 9">S-5</strain>
    </source>
</reference>
<keyword evidence="3 6" id="KW-0812">Transmembrane</keyword>
<evidence type="ECO:0000256" key="4">
    <source>
        <dbReference type="ARBA" id="ARBA00022989"/>
    </source>
</evidence>